<proteinExistence type="inferred from homology"/>
<dbReference type="PANTHER" id="PTHR18964">
    <property type="entry name" value="ROK (REPRESSOR, ORF, KINASE) FAMILY"/>
    <property type="match status" value="1"/>
</dbReference>
<dbReference type="Pfam" id="PF00480">
    <property type="entry name" value="ROK"/>
    <property type="match status" value="1"/>
</dbReference>
<comment type="caution">
    <text evidence="2">The sequence shown here is derived from an EMBL/GenBank/DDBJ whole genome shotgun (WGS) entry which is preliminary data.</text>
</comment>
<keyword evidence="2" id="KW-0808">Transferase</keyword>
<dbReference type="AlphaFoldDB" id="A0A8J3F2B1"/>
<name>A0A8J3F2B1_9BURK</name>
<evidence type="ECO:0000313" key="3">
    <source>
        <dbReference type="Proteomes" id="UP000642180"/>
    </source>
</evidence>
<dbReference type="GO" id="GO:0008761">
    <property type="term" value="F:UDP-N-acetylglucosamine 2-epimerase activity"/>
    <property type="evidence" value="ECO:0007669"/>
    <property type="project" value="TreeGrafter"/>
</dbReference>
<reference evidence="3" key="1">
    <citation type="journal article" date="2019" name="Int. J. Syst. Evol. Microbiol.">
        <title>The Global Catalogue of Microorganisms (GCM) 10K type strain sequencing project: providing services to taxonomists for standard genome sequencing and annotation.</title>
        <authorList>
            <consortium name="The Broad Institute Genomics Platform"/>
            <consortium name="The Broad Institute Genome Sequencing Center for Infectious Disease"/>
            <person name="Wu L."/>
            <person name="Ma J."/>
        </authorList>
    </citation>
    <scope>NUCLEOTIDE SEQUENCE [LARGE SCALE GENOMIC DNA]</scope>
    <source>
        <strain evidence="3">CCM 2767</strain>
    </source>
</reference>
<organism evidence="2 3">
    <name type="scientific">Oxalicibacterium faecigallinarum</name>
    <dbReference type="NCBI Taxonomy" id="573741"/>
    <lineage>
        <taxon>Bacteria</taxon>
        <taxon>Pseudomonadati</taxon>
        <taxon>Pseudomonadota</taxon>
        <taxon>Betaproteobacteria</taxon>
        <taxon>Burkholderiales</taxon>
        <taxon>Oxalobacteraceae</taxon>
        <taxon>Oxalicibacterium</taxon>
    </lineage>
</organism>
<dbReference type="EMBL" id="BMDI01000003">
    <property type="protein sequence ID" value="GGI20956.1"/>
    <property type="molecule type" value="Genomic_DNA"/>
</dbReference>
<accession>A0A8J3F2B1</accession>
<gene>
    <name evidence="2" type="ORF">GCM10008066_26600</name>
</gene>
<dbReference type="InterPro" id="IPR043129">
    <property type="entry name" value="ATPase_NBD"/>
</dbReference>
<dbReference type="Proteomes" id="UP000642180">
    <property type="component" value="Unassembled WGS sequence"/>
</dbReference>
<evidence type="ECO:0000256" key="1">
    <source>
        <dbReference type="ARBA" id="ARBA00006479"/>
    </source>
</evidence>
<dbReference type="GO" id="GO:0009384">
    <property type="term" value="F:N-acylmannosamine kinase activity"/>
    <property type="evidence" value="ECO:0007669"/>
    <property type="project" value="TreeGrafter"/>
</dbReference>
<dbReference type="Gene3D" id="3.30.420.40">
    <property type="match status" value="2"/>
</dbReference>
<keyword evidence="3" id="KW-1185">Reference proteome</keyword>
<keyword evidence="2" id="KW-0418">Kinase</keyword>
<comment type="similarity">
    <text evidence="1">Belongs to the ROK (NagC/XylR) family.</text>
</comment>
<dbReference type="SUPFAM" id="SSF53067">
    <property type="entry name" value="Actin-like ATPase domain"/>
    <property type="match status" value="1"/>
</dbReference>
<dbReference type="InterPro" id="IPR000600">
    <property type="entry name" value="ROK"/>
</dbReference>
<sequence>MTFPDRITSIQGSIMQYIGGIDIGGTKMAVVIADSDGPLLRLTEPTAKEGSSRAPADQAIRMLRQACEQAGVPFSELKTVGVSSCGPFIKQNGLIELRTQNICGGIGNRGDLPNDWQTVPLEAVLREQFTNVHIENDCVAALAAERAFGALQGSDHCAYVTWSTGVGFGLCVDGVMLRGKNGNAGHAGHMLLSEQSLAQCGCGNIGDVEALASGRNLEIQHGRSAEELFNAVKDGDVKAHAAVIHAAQWFGRALYNVTATLDLQAFVIGGSIWHHHGDWLEPIVKNEICSRLPPLTAGVQLLRPALDAYVADIGALYLAMPPAWIGNWRVHALWQRIGDIETV</sequence>
<evidence type="ECO:0000313" key="2">
    <source>
        <dbReference type="EMBL" id="GGI20956.1"/>
    </source>
</evidence>
<protein>
    <submittedName>
        <fullName evidence="2">Sugar kinase</fullName>
    </submittedName>
</protein>
<dbReference type="PANTHER" id="PTHR18964:SF149">
    <property type="entry name" value="BIFUNCTIONAL UDP-N-ACETYLGLUCOSAMINE 2-EPIMERASE_N-ACETYLMANNOSAMINE KINASE"/>
    <property type="match status" value="1"/>
</dbReference>